<protein>
    <submittedName>
        <fullName evidence="1">Type I restriction-modification system methyltransferase subunit-like protein</fullName>
    </submittedName>
</protein>
<comment type="caution">
    <text evidence="1">The sequence shown here is derived from an EMBL/GenBank/DDBJ whole genome shotgun (WGS) entry which is preliminary data.</text>
</comment>
<dbReference type="Proteomes" id="UP000011524">
    <property type="component" value="Unassembled WGS sequence"/>
</dbReference>
<dbReference type="GO" id="GO:0032259">
    <property type="term" value="P:methylation"/>
    <property type="evidence" value="ECO:0007669"/>
    <property type="project" value="UniProtKB-KW"/>
</dbReference>
<gene>
    <name evidence="1" type="ORF">C444_18087</name>
</gene>
<keyword evidence="2" id="KW-1185">Reference proteome</keyword>
<reference evidence="1 2" key="1">
    <citation type="journal article" date="2014" name="PLoS Genet.">
        <title>Phylogenetically driven sequencing of extremely halophilic archaea reveals strategies for static and dynamic osmo-response.</title>
        <authorList>
            <person name="Becker E.A."/>
            <person name="Seitzer P.M."/>
            <person name="Tritt A."/>
            <person name="Larsen D."/>
            <person name="Krusor M."/>
            <person name="Yao A.I."/>
            <person name="Wu D."/>
            <person name="Madern D."/>
            <person name="Eisen J.A."/>
            <person name="Darling A.E."/>
            <person name="Facciotti M.T."/>
        </authorList>
    </citation>
    <scope>NUCLEOTIDE SEQUENCE [LARGE SCALE GENOMIC DNA]</scope>
    <source>
        <strain evidence="2">ATCC 49778 / DSM 6131 / JCM 7785 / NBRC 101032 / NCIMB 13157 / TR-1</strain>
    </source>
</reference>
<sequence length="68" mass="7740">MASPQLDVNEILETLEQIRQRGHSAHTVFRDWVTLMFSHCRAETTHTWRSSTTTASAAIWTIPKETVG</sequence>
<proteinExistence type="predicted"/>
<accession>M0L5R4</accession>
<dbReference type="GO" id="GO:0008168">
    <property type="term" value="F:methyltransferase activity"/>
    <property type="evidence" value="ECO:0007669"/>
    <property type="project" value="UniProtKB-KW"/>
</dbReference>
<evidence type="ECO:0000313" key="1">
    <source>
        <dbReference type="EMBL" id="EMA28428.1"/>
    </source>
</evidence>
<name>M0L5R4_HALJT</name>
<evidence type="ECO:0000313" key="2">
    <source>
        <dbReference type="Proteomes" id="UP000011524"/>
    </source>
</evidence>
<dbReference type="EMBL" id="AOLY01000040">
    <property type="protein sequence ID" value="EMA28428.1"/>
    <property type="molecule type" value="Genomic_DNA"/>
</dbReference>
<dbReference type="AlphaFoldDB" id="M0L5R4"/>
<organism evidence="1 2">
    <name type="scientific">Haloarcula japonica (strain ATCC 49778 / DSM 6131 / JCM 7785 / NBRC 101032 / NCIMB 13157 / TR-1)</name>
    <dbReference type="NCBI Taxonomy" id="1227453"/>
    <lineage>
        <taxon>Archaea</taxon>
        <taxon>Methanobacteriati</taxon>
        <taxon>Methanobacteriota</taxon>
        <taxon>Stenosarchaea group</taxon>
        <taxon>Halobacteria</taxon>
        <taxon>Halobacteriales</taxon>
        <taxon>Haloarculaceae</taxon>
        <taxon>Haloarcula</taxon>
    </lineage>
</organism>
<dbReference type="eggNOG" id="arCOG02632">
    <property type="taxonomic scope" value="Archaea"/>
</dbReference>